<evidence type="ECO:0000256" key="2">
    <source>
        <dbReference type="ARBA" id="ARBA00009400"/>
    </source>
</evidence>
<comment type="pathway">
    <text evidence="1">Cofactor biosynthesis; NAD(+) biosynthesis.</text>
</comment>
<evidence type="ECO:0000256" key="1">
    <source>
        <dbReference type="ARBA" id="ARBA00004790"/>
    </source>
</evidence>
<evidence type="ECO:0000256" key="4">
    <source>
        <dbReference type="ARBA" id="ARBA00022679"/>
    </source>
</evidence>
<organism evidence="7 8">
    <name type="scientific">Saitozyma podzolica</name>
    <dbReference type="NCBI Taxonomy" id="1890683"/>
    <lineage>
        <taxon>Eukaryota</taxon>
        <taxon>Fungi</taxon>
        <taxon>Dikarya</taxon>
        <taxon>Basidiomycota</taxon>
        <taxon>Agaricomycotina</taxon>
        <taxon>Tremellomycetes</taxon>
        <taxon>Tremellales</taxon>
        <taxon>Trimorphomycetaceae</taxon>
        <taxon>Saitozyma</taxon>
    </lineage>
</organism>
<dbReference type="InterPro" id="IPR027277">
    <property type="entry name" value="NadC/ModD"/>
</dbReference>
<dbReference type="InterPro" id="IPR013785">
    <property type="entry name" value="Aldolase_TIM"/>
</dbReference>
<dbReference type="Proteomes" id="UP000279259">
    <property type="component" value="Unassembled WGS sequence"/>
</dbReference>
<gene>
    <name evidence="7" type="ORF">EHS25_010222</name>
</gene>
<comment type="similarity">
    <text evidence="2">Belongs to the NadC/ModD family.</text>
</comment>
<keyword evidence="8" id="KW-1185">Reference proteome</keyword>
<dbReference type="STRING" id="1890683.A0A427YIY2"/>
<dbReference type="OrthoDB" id="10067394at2759"/>
<feature type="domain" description="Quinolinate phosphoribosyl transferase N-terminal" evidence="6">
    <location>
        <begin position="48"/>
        <end position="124"/>
    </location>
</feature>
<feature type="domain" description="Quinolinate phosphoribosyl transferase C-terminal" evidence="5">
    <location>
        <begin position="126"/>
        <end position="191"/>
    </location>
</feature>
<evidence type="ECO:0000259" key="6">
    <source>
        <dbReference type="Pfam" id="PF02749"/>
    </source>
</evidence>
<dbReference type="GO" id="GO:0009435">
    <property type="term" value="P:NAD+ biosynthetic process"/>
    <property type="evidence" value="ECO:0007669"/>
    <property type="project" value="UniProtKB-UniPathway"/>
</dbReference>
<dbReference type="GO" id="GO:0005737">
    <property type="term" value="C:cytoplasm"/>
    <property type="evidence" value="ECO:0007669"/>
    <property type="project" value="TreeGrafter"/>
</dbReference>
<proteinExistence type="inferred from homology"/>
<dbReference type="Pfam" id="PF02749">
    <property type="entry name" value="QRPTase_N"/>
    <property type="match status" value="1"/>
</dbReference>
<dbReference type="EMBL" id="RSCD01000009">
    <property type="protein sequence ID" value="RSH91046.1"/>
    <property type="molecule type" value="Genomic_DNA"/>
</dbReference>
<protein>
    <submittedName>
        <fullName evidence="7">Uncharacterized protein</fullName>
    </submittedName>
</protein>
<evidence type="ECO:0000313" key="7">
    <source>
        <dbReference type="EMBL" id="RSH91046.1"/>
    </source>
</evidence>
<dbReference type="Gene3D" id="3.90.1170.20">
    <property type="entry name" value="Quinolinate phosphoribosyl transferase, N-terminal domain"/>
    <property type="match status" value="1"/>
</dbReference>
<dbReference type="PANTHER" id="PTHR32179:SF3">
    <property type="entry name" value="NICOTINATE-NUCLEOTIDE PYROPHOSPHORYLASE [CARBOXYLATING]"/>
    <property type="match status" value="1"/>
</dbReference>
<dbReference type="Gene3D" id="3.20.20.70">
    <property type="entry name" value="Aldolase class I"/>
    <property type="match status" value="2"/>
</dbReference>
<dbReference type="UniPathway" id="UPA00253"/>
<dbReference type="GO" id="GO:0034213">
    <property type="term" value="P:quinolinate catabolic process"/>
    <property type="evidence" value="ECO:0007669"/>
    <property type="project" value="TreeGrafter"/>
</dbReference>
<accession>A0A427YIY2</accession>
<dbReference type="AlphaFoldDB" id="A0A427YIY2"/>
<evidence type="ECO:0000256" key="3">
    <source>
        <dbReference type="ARBA" id="ARBA00022676"/>
    </source>
</evidence>
<reference evidence="7 8" key="1">
    <citation type="submission" date="2018-11" db="EMBL/GenBank/DDBJ databases">
        <title>Genome sequence of Saitozyma podzolica DSM 27192.</title>
        <authorList>
            <person name="Aliyu H."/>
            <person name="Gorte O."/>
            <person name="Ochsenreither K."/>
        </authorList>
    </citation>
    <scope>NUCLEOTIDE SEQUENCE [LARGE SCALE GENOMIC DNA]</scope>
    <source>
        <strain evidence="7 8">DSM 27192</strain>
    </source>
</reference>
<dbReference type="GO" id="GO:0004514">
    <property type="term" value="F:nicotinate-nucleotide diphosphorylase (carboxylating) activity"/>
    <property type="evidence" value="ECO:0007669"/>
    <property type="project" value="InterPro"/>
</dbReference>
<dbReference type="Pfam" id="PF01729">
    <property type="entry name" value="QRPTase_C"/>
    <property type="match status" value="2"/>
</dbReference>
<keyword evidence="3" id="KW-0328">Glycosyltransferase</keyword>
<evidence type="ECO:0000259" key="5">
    <source>
        <dbReference type="Pfam" id="PF01729"/>
    </source>
</evidence>
<dbReference type="SUPFAM" id="SSF51690">
    <property type="entry name" value="Nicotinate/Quinolinate PRTase C-terminal domain-like"/>
    <property type="match status" value="2"/>
</dbReference>
<evidence type="ECO:0000313" key="8">
    <source>
        <dbReference type="Proteomes" id="UP000279259"/>
    </source>
</evidence>
<feature type="domain" description="Quinolinate phosphoribosyl transferase C-terminal" evidence="5">
    <location>
        <begin position="257"/>
        <end position="356"/>
    </location>
</feature>
<dbReference type="InterPro" id="IPR036068">
    <property type="entry name" value="Nicotinate_pribotase-like_C"/>
</dbReference>
<comment type="caution">
    <text evidence="7">The sequence shown here is derived from an EMBL/GenBank/DDBJ whole genome shotgun (WGS) entry which is preliminary data.</text>
</comment>
<sequence length="380" mass="40705">MSLPLSGDTDLRPGQNLAHLLPPSWRADVQRWFAEDTPSFDWAGFVVGEEEQEAVLWGKSGGVLAGVPFFDEVFTYAGCSVEWLMPEGSVIPPNSKTKVAIVRGPARQLLLGERVALNTLARCSGIASVSRRFRDLARAEGWKGTVAGTRKTTPGFRLVEKYGMMVGGVDPHRHDLSSMVMLKDNHIWATECSRFPRSSRSSLAPAGSSSFALFALTSRAIAPLLLIHTPPRGLTTSATTLLRLTPLAPPHPCLTPAGSITSAVQTVRRVAGFSLLVNVECQSLAEADEAIAAGANIVMLDNLIGDELHGTAKELKDKWRGKREFLIETSGGIVEGGLTSRVGPYIDILSTSAVHQVSAGCLVALTARPLDRSTVDCPSL</sequence>
<dbReference type="InterPro" id="IPR002638">
    <property type="entry name" value="Quinolinate_PRibosylTrfase_C"/>
</dbReference>
<name>A0A427YIY2_9TREE</name>
<dbReference type="SUPFAM" id="SSF54675">
    <property type="entry name" value="Nicotinate/Quinolinate PRTase N-terminal domain-like"/>
    <property type="match status" value="1"/>
</dbReference>
<dbReference type="FunFam" id="3.90.1170.20:FF:000003">
    <property type="entry name" value="Nicotinate-nucleotide pyrophosphorylase [carboxylating]"/>
    <property type="match status" value="1"/>
</dbReference>
<dbReference type="InterPro" id="IPR022412">
    <property type="entry name" value="Quinolinate_PRibosylTrfase_N"/>
</dbReference>
<dbReference type="InterPro" id="IPR037128">
    <property type="entry name" value="Quinolinate_PRibosylTase_N_sf"/>
</dbReference>
<keyword evidence="4" id="KW-0808">Transferase</keyword>
<dbReference type="PANTHER" id="PTHR32179">
    <property type="entry name" value="NICOTINATE-NUCLEOTIDE PYROPHOSPHORYLASE [CARBOXYLATING]"/>
    <property type="match status" value="1"/>
</dbReference>